<dbReference type="Proteomes" id="UP000053647">
    <property type="component" value="Unassembled WGS sequence"/>
</dbReference>
<dbReference type="GO" id="GO:0022857">
    <property type="term" value="F:transmembrane transporter activity"/>
    <property type="evidence" value="ECO:0007669"/>
    <property type="project" value="InterPro"/>
</dbReference>
<keyword evidence="5 7" id="KW-0472">Membrane</keyword>
<dbReference type="GO" id="GO:0016020">
    <property type="term" value="C:membrane"/>
    <property type="evidence" value="ECO:0007669"/>
    <property type="project" value="UniProtKB-SubCell"/>
</dbReference>
<feature type="transmembrane region" description="Helical" evidence="7">
    <location>
        <begin position="150"/>
        <end position="172"/>
    </location>
</feature>
<dbReference type="SUPFAM" id="SSF103473">
    <property type="entry name" value="MFS general substrate transporter"/>
    <property type="match status" value="1"/>
</dbReference>
<dbReference type="HOGENOM" id="CLU_001265_0_1_1"/>
<accession>A0A0C9U3E0</accession>
<keyword evidence="4 7" id="KW-1133">Transmembrane helix</keyword>
<evidence type="ECO:0000256" key="4">
    <source>
        <dbReference type="ARBA" id="ARBA00022989"/>
    </source>
</evidence>
<evidence type="ECO:0000256" key="6">
    <source>
        <dbReference type="SAM" id="MobiDB-lite"/>
    </source>
</evidence>
<feature type="transmembrane region" description="Helical" evidence="7">
    <location>
        <begin position="125"/>
        <end position="144"/>
    </location>
</feature>
<keyword evidence="2" id="KW-0813">Transport</keyword>
<feature type="transmembrane region" description="Helical" evidence="7">
    <location>
        <begin position="328"/>
        <end position="348"/>
    </location>
</feature>
<gene>
    <name evidence="8" type="ORF">PAXINDRAFT_116542</name>
</gene>
<keyword evidence="9" id="KW-1185">Reference proteome</keyword>
<evidence type="ECO:0008006" key="10">
    <source>
        <dbReference type="Google" id="ProtNLM"/>
    </source>
</evidence>
<dbReference type="PANTHER" id="PTHR43791:SF18">
    <property type="entry name" value="NICOTINIC ACID TRANSPORTER TNA1, PUTATIVE (AFU_ORTHOLOGUE AFUA_3G03820)-RELATED"/>
    <property type="match status" value="1"/>
</dbReference>
<dbReference type="AlphaFoldDB" id="A0A0C9U3E0"/>
<comment type="subcellular location">
    <subcellularLocation>
        <location evidence="1">Membrane</location>
        <topology evidence="1">Multi-pass membrane protein</topology>
    </subcellularLocation>
</comment>
<evidence type="ECO:0000256" key="3">
    <source>
        <dbReference type="ARBA" id="ARBA00022692"/>
    </source>
</evidence>
<dbReference type="Gene3D" id="1.20.1250.20">
    <property type="entry name" value="MFS general substrate transporter like domains"/>
    <property type="match status" value="2"/>
</dbReference>
<dbReference type="InterPro" id="IPR011701">
    <property type="entry name" value="MFS"/>
</dbReference>
<sequence>MSPMSKTTSSTTCQRELYSEAPAQTKELHSSKEETEHSIAPAITAAQETKLWRKIDLRLLPMITLMYLLSFMDRGNAKLDGLTTQLKLTGNKFNIALLAPRLHFYPSDIDVPLSLAIHVIPPSKWLPGIMVLWGLVMMLMGFVTTYPQLVAVRVCLGAAEAGFYPGVAYYLTMWYPKYKYQYRIAMITAAAALAGAFSGLLAYAIGFMNGDGGLEGWSWIFILEGVATILIGLIAALVMVDYPSTAKFLTAEERSLILEKRARDNAQDEEHDMSQQVWAAFTDWQVWRSTFYREDGWTQHFYAGMGISPYGITYFLPYVLSFGYTTSISQLLTVPPYALATVNVLVFAHFSDKLNVRSSFIFAAQSIALLGFMINISNAPSGVKYFGTYLCVIGSYTAFPGGTSWLANNLRGKYKRAVGIALQISVASLGGAVASNIFRIQDEPQYLLGHGLEIMFISVGLITIPITVLAYKRMNARIDREELTLENQQGQKGDRVPGFRYTL</sequence>
<reference evidence="9" key="2">
    <citation type="submission" date="2015-01" db="EMBL/GenBank/DDBJ databases">
        <title>Evolutionary Origins and Diversification of the Mycorrhizal Mutualists.</title>
        <authorList>
            <consortium name="DOE Joint Genome Institute"/>
            <consortium name="Mycorrhizal Genomics Consortium"/>
            <person name="Kohler A."/>
            <person name="Kuo A."/>
            <person name="Nagy L.G."/>
            <person name="Floudas D."/>
            <person name="Copeland A."/>
            <person name="Barry K.W."/>
            <person name="Cichocki N."/>
            <person name="Veneault-Fourrey C."/>
            <person name="LaButti K."/>
            <person name="Lindquist E.A."/>
            <person name="Lipzen A."/>
            <person name="Lundell T."/>
            <person name="Morin E."/>
            <person name="Murat C."/>
            <person name="Riley R."/>
            <person name="Ohm R."/>
            <person name="Sun H."/>
            <person name="Tunlid A."/>
            <person name="Henrissat B."/>
            <person name="Grigoriev I.V."/>
            <person name="Hibbett D.S."/>
            <person name="Martin F."/>
        </authorList>
    </citation>
    <scope>NUCLEOTIDE SEQUENCE [LARGE SCALE GENOMIC DNA]</scope>
    <source>
        <strain evidence="9">ATCC 200175</strain>
    </source>
</reference>
<feature type="region of interest" description="Disordered" evidence="6">
    <location>
        <begin position="1"/>
        <end position="39"/>
    </location>
</feature>
<dbReference type="PANTHER" id="PTHR43791">
    <property type="entry name" value="PERMEASE-RELATED"/>
    <property type="match status" value="1"/>
</dbReference>
<dbReference type="FunFam" id="1.20.1250.20:FF:000018">
    <property type="entry name" value="MFS transporter permease"/>
    <property type="match status" value="1"/>
</dbReference>
<feature type="transmembrane region" description="Helical" evidence="7">
    <location>
        <begin position="418"/>
        <end position="438"/>
    </location>
</feature>
<evidence type="ECO:0000256" key="2">
    <source>
        <dbReference type="ARBA" id="ARBA00022448"/>
    </source>
</evidence>
<feature type="compositionally biased region" description="Basic and acidic residues" evidence="6">
    <location>
        <begin position="26"/>
        <end position="37"/>
    </location>
</feature>
<dbReference type="Pfam" id="PF07690">
    <property type="entry name" value="MFS_1"/>
    <property type="match status" value="1"/>
</dbReference>
<evidence type="ECO:0000256" key="5">
    <source>
        <dbReference type="ARBA" id="ARBA00023136"/>
    </source>
</evidence>
<proteinExistence type="predicted"/>
<name>A0A0C9U3E0_PAXIN</name>
<evidence type="ECO:0000313" key="9">
    <source>
        <dbReference type="Proteomes" id="UP000053647"/>
    </source>
</evidence>
<dbReference type="InterPro" id="IPR036259">
    <property type="entry name" value="MFS_trans_sf"/>
</dbReference>
<keyword evidence="3 7" id="KW-0812">Transmembrane</keyword>
<evidence type="ECO:0000256" key="7">
    <source>
        <dbReference type="SAM" id="Phobius"/>
    </source>
</evidence>
<evidence type="ECO:0000256" key="1">
    <source>
        <dbReference type="ARBA" id="ARBA00004141"/>
    </source>
</evidence>
<feature type="transmembrane region" description="Helical" evidence="7">
    <location>
        <begin position="450"/>
        <end position="471"/>
    </location>
</feature>
<feature type="transmembrane region" description="Helical" evidence="7">
    <location>
        <begin position="385"/>
        <end position="406"/>
    </location>
</feature>
<feature type="transmembrane region" description="Helical" evidence="7">
    <location>
        <begin position="360"/>
        <end position="379"/>
    </location>
</feature>
<organism evidence="8 9">
    <name type="scientific">Paxillus involutus ATCC 200175</name>
    <dbReference type="NCBI Taxonomy" id="664439"/>
    <lineage>
        <taxon>Eukaryota</taxon>
        <taxon>Fungi</taxon>
        <taxon>Dikarya</taxon>
        <taxon>Basidiomycota</taxon>
        <taxon>Agaricomycotina</taxon>
        <taxon>Agaricomycetes</taxon>
        <taxon>Agaricomycetidae</taxon>
        <taxon>Boletales</taxon>
        <taxon>Paxilineae</taxon>
        <taxon>Paxillaceae</taxon>
        <taxon>Paxillus</taxon>
    </lineage>
</organism>
<protein>
    <recommendedName>
        <fullName evidence="10">Major facilitator superfamily (MFS) profile domain-containing protein</fullName>
    </recommendedName>
</protein>
<feature type="transmembrane region" description="Helical" evidence="7">
    <location>
        <begin position="301"/>
        <end position="322"/>
    </location>
</feature>
<feature type="transmembrane region" description="Helical" evidence="7">
    <location>
        <begin position="217"/>
        <end position="240"/>
    </location>
</feature>
<dbReference type="OrthoDB" id="2985014at2759"/>
<reference evidence="8 9" key="1">
    <citation type="submission" date="2014-06" db="EMBL/GenBank/DDBJ databases">
        <authorList>
            <consortium name="DOE Joint Genome Institute"/>
            <person name="Kuo A."/>
            <person name="Kohler A."/>
            <person name="Nagy L.G."/>
            <person name="Floudas D."/>
            <person name="Copeland A."/>
            <person name="Barry K.W."/>
            <person name="Cichocki N."/>
            <person name="Veneault-Fourrey C."/>
            <person name="LaButti K."/>
            <person name="Lindquist E.A."/>
            <person name="Lipzen A."/>
            <person name="Lundell T."/>
            <person name="Morin E."/>
            <person name="Murat C."/>
            <person name="Sun H."/>
            <person name="Tunlid A."/>
            <person name="Henrissat B."/>
            <person name="Grigoriev I.V."/>
            <person name="Hibbett D.S."/>
            <person name="Martin F."/>
            <person name="Nordberg H.P."/>
            <person name="Cantor M.N."/>
            <person name="Hua S.X."/>
        </authorList>
    </citation>
    <scope>NUCLEOTIDE SEQUENCE [LARGE SCALE GENOMIC DNA]</scope>
    <source>
        <strain evidence="8 9">ATCC 200175</strain>
    </source>
</reference>
<dbReference type="EMBL" id="KN819346">
    <property type="protein sequence ID" value="KIJ14032.1"/>
    <property type="molecule type" value="Genomic_DNA"/>
</dbReference>
<feature type="transmembrane region" description="Helical" evidence="7">
    <location>
        <begin position="184"/>
        <end position="205"/>
    </location>
</feature>
<evidence type="ECO:0000313" key="8">
    <source>
        <dbReference type="EMBL" id="KIJ14032.1"/>
    </source>
</evidence>
<feature type="compositionally biased region" description="Low complexity" evidence="6">
    <location>
        <begin position="1"/>
        <end position="12"/>
    </location>
</feature>